<feature type="transmembrane region" description="Helical" evidence="1">
    <location>
        <begin position="107"/>
        <end position="133"/>
    </location>
</feature>
<feature type="transmembrane region" description="Helical" evidence="1">
    <location>
        <begin position="215"/>
        <end position="232"/>
    </location>
</feature>
<organism evidence="2 3">
    <name type="scientific">Pseudooceanicola nitratireducens</name>
    <dbReference type="NCBI Taxonomy" id="517719"/>
    <lineage>
        <taxon>Bacteria</taxon>
        <taxon>Pseudomonadati</taxon>
        <taxon>Pseudomonadota</taxon>
        <taxon>Alphaproteobacteria</taxon>
        <taxon>Rhodobacterales</taxon>
        <taxon>Paracoccaceae</taxon>
        <taxon>Pseudooceanicola</taxon>
    </lineage>
</organism>
<dbReference type="RefSeq" id="WP_093453009.1">
    <property type="nucleotide sequence ID" value="NZ_FNZG01000003.1"/>
</dbReference>
<name>A0A1I1JL25_9RHOB</name>
<keyword evidence="1" id="KW-0472">Membrane</keyword>
<evidence type="ECO:0000313" key="2">
    <source>
        <dbReference type="EMBL" id="SFC49186.1"/>
    </source>
</evidence>
<feature type="transmembrane region" description="Helical" evidence="1">
    <location>
        <begin position="34"/>
        <end position="52"/>
    </location>
</feature>
<protein>
    <submittedName>
        <fullName evidence="2">Zinc transporter, ZIP family</fullName>
    </submittedName>
</protein>
<evidence type="ECO:0000256" key="1">
    <source>
        <dbReference type="SAM" id="Phobius"/>
    </source>
</evidence>
<dbReference type="OrthoDB" id="1145132at2"/>
<dbReference type="STRING" id="517719.SAMN05421762_1097"/>
<reference evidence="2 3" key="1">
    <citation type="submission" date="2016-10" db="EMBL/GenBank/DDBJ databases">
        <authorList>
            <person name="de Groot N.N."/>
        </authorList>
    </citation>
    <scope>NUCLEOTIDE SEQUENCE [LARGE SCALE GENOMIC DNA]</scope>
    <source>
        <strain evidence="2 3">DSM 29619</strain>
    </source>
</reference>
<dbReference type="AlphaFoldDB" id="A0A1I1JL25"/>
<gene>
    <name evidence="2" type="ORF">SAMN05421762_1097</name>
</gene>
<keyword evidence="1" id="KW-1133">Transmembrane helix</keyword>
<dbReference type="Proteomes" id="UP000231644">
    <property type="component" value="Unassembled WGS sequence"/>
</dbReference>
<evidence type="ECO:0000313" key="3">
    <source>
        <dbReference type="Proteomes" id="UP000231644"/>
    </source>
</evidence>
<keyword evidence="3" id="KW-1185">Reference proteome</keyword>
<sequence length="233" mass="23162">MLTLTLVVVAVSAALILGAAWGLYGRLPDRTEGFLVALAGGALIVSVMSELIQPASAHLPLWGLSLAVALGAVGFTLADSALERASDGSEGKGLLLAITFDGVPENLALGVALIGTGAPEVAALAGSILLSNLPEAAGGAKRMAESGMSRGRVMALWVGTAALLALAAVVGFLMLQDLGDAPLAAIRAIAAGAVTASLATEVFPQAYKEDHKATGIAVTLGLLIAFALSQLGG</sequence>
<feature type="transmembrane region" description="Helical" evidence="1">
    <location>
        <begin position="154"/>
        <end position="175"/>
    </location>
</feature>
<dbReference type="EMBL" id="FOLX01000001">
    <property type="protein sequence ID" value="SFC49186.1"/>
    <property type="molecule type" value="Genomic_DNA"/>
</dbReference>
<feature type="transmembrane region" description="Helical" evidence="1">
    <location>
        <begin position="59"/>
        <end position="78"/>
    </location>
</feature>
<accession>A0A1I1JL25</accession>
<keyword evidence="1" id="KW-0812">Transmembrane</keyword>
<proteinExistence type="predicted"/>